<accession>A0A940P9J5</accession>
<dbReference type="EMBL" id="JAEEGA010000002">
    <property type="protein sequence ID" value="MBP1039993.1"/>
    <property type="molecule type" value="Genomic_DNA"/>
</dbReference>
<dbReference type="RefSeq" id="WP_209524893.1">
    <property type="nucleotide sequence ID" value="NZ_JAEEGA010000002.1"/>
</dbReference>
<name>A0A940P9J5_9ENTE</name>
<keyword evidence="2" id="KW-1185">Reference proteome</keyword>
<evidence type="ECO:0000313" key="1">
    <source>
        <dbReference type="EMBL" id="MBP1039993.1"/>
    </source>
</evidence>
<comment type="caution">
    <text evidence="1">The sequence shown here is derived from an EMBL/GenBank/DDBJ whole genome shotgun (WGS) entry which is preliminary data.</text>
</comment>
<reference evidence="1" key="1">
    <citation type="submission" date="2020-12" db="EMBL/GenBank/DDBJ databases">
        <title>Vagococcus allomyrinae sp. nov. and Enterococcus lavae sp. nov., isolated from the larvae of Allomyrina dichotoma.</title>
        <authorList>
            <person name="Lee S.D."/>
        </authorList>
    </citation>
    <scope>NUCLEOTIDE SEQUENCE</scope>
    <source>
        <strain evidence="1">BWB3-3</strain>
    </source>
</reference>
<sequence>MSKDVQDYLEKGMYGTPQIKPDEKRKYLGTFRERIYLSMTLAEMSNTSNLAYFKEELAHNPNHQVLINAALASHLQKTYMVAAQKANCSFKIVDTENQAQPEAIGLVYAGEEAVNIDPISVTEKYGKRTQPEAKQIATTPVEPAKKTSWLSQLFKRV</sequence>
<proteinExistence type="predicted"/>
<evidence type="ECO:0000313" key="2">
    <source>
        <dbReference type="Proteomes" id="UP000674938"/>
    </source>
</evidence>
<dbReference type="SUPFAM" id="SSF160515">
    <property type="entry name" value="YueI-like"/>
    <property type="match status" value="1"/>
</dbReference>
<protein>
    <submittedName>
        <fullName evidence="1">YueI family protein</fullName>
    </submittedName>
</protein>
<dbReference type="Pfam" id="PF07997">
    <property type="entry name" value="DUF1694"/>
    <property type="match status" value="1"/>
</dbReference>
<dbReference type="AlphaFoldDB" id="A0A940P9J5"/>
<organism evidence="1 2">
    <name type="scientific">Vagococcus allomyrinae</name>
    <dbReference type="NCBI Taxonomy" id="2794353"/>
    <lineage>
        <taxon>Bacteria</taxon>
        <taxon>Bacillati</taxon>
        <taxon>Bacillota</taxon>
        <taxon>Bacilli</taxon>
        <taxon>Lactobacillales</taxon>
        <taxon>Enterococcaceae</taxon>
        <taxon>Vagococcus</taxon>
    </lineage>
</organism>
<dbReference type="InterPro" id="IPR029064">
    <property type="entry name" value="Ribosomal_eL30-like_sf"/>
</dbReference>
<dbReference type="Proteomes" id="UP000674938">
    <property type="component" value="Unassembled WGS sequence"/>
</dbReference>
<dbReference type="InterPro" id="IPR012543">
    <property type="entry name" value="DUF1694"/>
</dbReference>
<dbReference type="PIRSF" id="PIRSF034303">
    <property type="entry name" value="DUF1694"/>
    <property type="match status" value="1"/>
</dbReference>
<gene>
    <name evidence="1" type="ORF">I6N95_03105</name>
</gene>
<dbReference type="Gene3D" id="3.30.1330.30">
    <property type="match status" value="1"/>
</dbReference>